<dbReference type="Proteomes" id="UP000034711">
    <property type="component" value="Unassembled WGS sequence"/>
</dbReference>
<comment type="caution">
    <text evidence="1">The sequence shown here is derived from an EMBL/GenBank/DDBJ whole genome shotgun (WGS) entry which is preliminary data.</text>
</comment>
<reference evidence="1 2" key="1">
    <citation type="journal article" date="2015" name="Nature">
        <title>rRNA introns, odd ribosomes, and small enigmatic genomes across a large radiation of phyla.</title>
        <authorList>
            <person name="Brown C.T."/>
            <person name="Hug L.A."/>
            <person name="Thomas B.C."/>
            <person name="Sharon I."/>
            <person name="Castelle C.J."/>
            <person name="Singh A."/>
            <person name="Wilkins M.J."/>
            <person name="Williams K.H."/>
            <person name="Banfield J.F."/>
        </authorList>
    </citation>
    <scope>NUCLEOTIDE SEQUENCE [LARGE SCALE GENOMIC DNA]</scope>
</reference>
<name>A0A0G1XLP0_9BACT</name>
<protein>
    <submittedName>
        <fullName evidence="1">Uncharacterized protein</fullName>
    </submittedName>
</protein>
<proteinExistence type="predicted"/>
<dbReference type="EMBL" id="LCRI01000033">
    <property type="protein sequence ID" value="KKW32178.1"/>
    <property type="molecule type" value="Genomic_DNA"/>
</dbReference>
<gene>
    <name evidence="1" type="ORF">UY77_C0033G0002</name>
</gene>
<accession>A0A0G1XLP0</accession>
<organism evidence="1 2">
    <name type="scientific">Candidatus Uhrbacteria bacterium GW2011_GWA2_53_10</name>
    <dbReference type="NCBI Taxonomy" id="1618980"/>
    <lineage>
        <taxon>Bacteria</taxon>
        <taxon>Candidatus Uhriibacteriota</taxon>
    </lineage>
</organism>
<dbReference type="AlphaFoldDB" id="A0A0G1XLP0"/>
<sequence>MIHSYLDVSSKDQLVIKALEALEKRNPREHKHALSELRVQGDSAKEKRKAVEARLSLYEKKVGEVKSFLPTHLPRIEAWLEKENLTPKQRPESIPVFVADHLLYPGVPAQFPRAFGEKFDPSHNGIFVSPQHGNNVLAHEYVHGMSFDRQKQTGGFCRREGKRTLGNTWLDEAVTMIGEFATYPTKARYRRDEPDDLYEEGYFWLMQEFQKALGISEAELLHAYFGEEPFRSQLEEKTRKRFGCSIEELDEIFLGSSPKSKEQTLKILRGEPVSLQTYEGMGLEEKYTQLQRLFPHMSIVVKARPHKQKT</sequence>
<evidence type="ECO:0000313" key="2">
    <source>
        <dbReference type="Proteomes" id="UP000034711"/>
    </source>
</evidence>
<evidence type="ECO:0000313" key="1">
    <source>
        <dbReference type="EMBL" id="KKW32178.1"/>
    </source>
</evidence>